<dbReference type="RefSeq" id="WP_135060505.1">
    <property type="nucleotide sequence ID" value="NZ_CP038254.1"/>
</dbReference>
<dbReference type="EMBL" id="CP038254">
    <property type="protein sequence ID" value="QBR84260.1"/>
    <property type="molecule type" value="Genomic_DNA"/>
</dbReference>
<dbReference type="InterPro" id="IPR049719">
    <property type="entry name" value="DotZ-like"/>
</dbReference>
<proteinExistence type="predicted"/>
<dbReference type="CDD" id="cd22644">
    <property type="entry name" value="DotZ"/>
    <property type="match status" value="1"/>
</dbReference>
<dbReference type="Pfam" id="PF23129">
    <property type="entry name" value="DotZ"/>
    <property type="match status" value="1"/>
</dbReference>
<name>A0AAX1EGL7_9GAMM</name>
<reference evidence="2 3" key="1">
    <citation type="submission" date="2019-03" db="EMBL/GenBank/DDBJ databases">
        <title>Diverse conjugative elements silence natural transformation in Legionella species.</title>
        <authorList>
            <person name="Durieux I."/>
            <person name="Ginevra C."/>
            <person name="Attaiech L."/>
            <person name="Picq K."/>
            <person name="Juan P.A."/>
            <person name="Jarraud S."/>
            <person name="Charpentier X."/>
        </authorList>
    </citation>
    <scope>NUCLEOTIDE SEQUENCE [LARGE SCALE GENOMIC DNA]</scope>
    <source>
        <strain evidence="2 3">HL-0427-4011</strain>
    </source>
</reference>
<dbReference type="Proteomes" id="UP000295517">
    <property type="component" value="Chromosome"/>
</dbReference>
<dbReference type="AlphaFoldDB" id="A0AAX1EGL7"/>
<organism evidence="2 3">
    <name type="scientific">Legionella israelensis</name>
    <dbReference type="NCBI Taxonomy" id="454"/>
    <lineage>
        <taxon>Bacteria</taxon>
        <taxon>Pseudomonadati</taxon>
        <taxon>Pseudomonadota</taxon>
        <taxon>Gammaproteobacteria</taxon>
        <taxon>Legionellales</taxon>
        <taxon>Legionellaceae</taxon>
        <taxon>Legionella</taxon>
    </lineage>
</organism>
<evidence type="ECO:0000313" key="2">
    <source>
        <dbReference type="EMBL" id="QBR84260.1"/>
    </source>
</evidence>
<accession>A0AAX1EGL7</accession>
<keyword evidence="1" id="KW-0175">Coiled coil</keyword>
<sequence>MNEQKEHDELSSWYSSYGLITAERILEKYHMRLTQDVLIRAFKNPHSIYYRLLRVPIKNVLNGIILTQAKDYQTYVQKLFIDYLLSGEDGKDNNTPGASTREELEEKRQELTALGERFQQLEREHSQLISESQAQLISFSVKWKALMNKAVQSCEKMMKEEGKNVPESAIEHAITYALANITEQDASGLNKNSDFIQNFTENLGLVNHHLDLDKLSTIFQDFFSAFKSMEENLEVYIDKIKSMAEQLREYRSEFYEKIIQVNELLYNLSDYRMNDEQIKINKEALNFDRDII</sequence>
<feature type="coiled-coil region" evidence="1">
    <location>
        <begin position="101"/>
        <end position="131"/>
    </location>
</feature>
<gene>
    <name evidence="2" type="ORF">E3983_07725</name>
</gene>
<feature type="coiled-coil region" evidence="1">
    <location>
        <begin position="226"/>
        <end position="253"/>
    </location>
</feature>
<evidence type="ECO:0000313" key="3">
    <source>
        <dbReference type="Proteomes" id="UP000295517"/>
    </source>
</evidence>
<evidence type="ECO:0000256" key="1">
    <source>
        <dbReference type="SAM" id="Coils"/>
    </source>
</evidence>
<protein>
    <submittedName>
        <fullName evidence="2">Uncharacterized protein</fullName>
    </submittedName>
</protein>